<dbReference type="Pfam" id="PF00069">
    <property type="entry name" value="Pkinase"/>
    <property type="match status" value="1"/>
</dbReference>
<dbReference type="PROSITE" id="PS00108">
    <property type="entry name" value="PROTEIN_KINASE_ST"/>
    <property type="match status" value="1"/>
</dbReference>
<keyword evidence="6 12" id="KW-0547">Nucleotide-binding</keyword>
<evidence type="ECO:0000256" key="3">
    <source>
        <dbReference type="ARBA" id="ARBA00016885"/>
    </source>
</evidence>
<dbReference type="Gene3D" id="3.30.200.20">
    <property type="entry name" value="Phosphorylase Kinase, domain 1"/>
    <property type="match status" value="1"/>
</dbReference>
<dbReference type="Proteomes" id="UP000677054">
    <property type="component" value="Unassembled WGS sequence"/>
</dbReference>
<sequence>MSSGVAPAKESFEKTYRVGHVLGKGGFGIVYAGVRARDNLPVAVKHIAKNRVTDWGKLNGRRVPLELALLTEVERINGVIRLLDFYERHDSFVIVMERPEPSQDLFDYITEKGYLDETLARHFFKQVLETIIACHSVGVVHRDIKDENLLLDLKTLTLKVIDFGSGAYLKDSVYTDFDGTRVYSPPEWIRYGRYRGEEAAVWSLGILLYNMVCGDIPFEKDDQILRAQLHFRNPLSPECEDLIRRCLKVRQTDRVSLEEMMHHPWFLMDLSKYSKKASGEGVNGGAGVVRGVVIMDNLAVTVGGKRDHHMTLDTSSASSQDSMSSQGSV</sequence>
<dbReference type="InterPro" id="IPR000719">
    <property type="entry name" value="Prot_kinase_dom"/>
</dbReference>
<accession>A0A7R9AGT6</accession>
<evidence type="ECO:0000256" key="5">
    <source>
        <dbReference type="ARBA" id="ARBA00022679"/>
    </source>
</evidence>
<keyword evidence="8 12" id="KW-0067">ATP-binding</keyword>
<dbReference type="FunFam" id="1.10.510.10:FF:000708">
    <property type="entry name" value="serine/threonine-protein kinase par-1-like"/>
    <property type="match status" value="1"/>
</dbReference>
<dbReference type="PANTHER" id="PTHR22984:SF25">
    <property type="entry name" value="PROTEIN KINASE DOMAIN-CONTAINING PROTEIN"/>
    <property type="match status" value="1"/>
</dbReference>
<comment type="catalytic activity">
    <reaction evidence="10">
        <text>L-threonyl-[protein] + ATP = O-phospho-L-threonyl-[protein] + ADP + H(+)</text>
        <dbReference type="Rhea" id="RHEA:46608"/>
        <dbReference type="Rhea" id="RHEA-COMP:11060"/>
        <dbReference type="Rhea" id="RHEA-COMP:11605"/>
        <dbReference type="ChEBI" id="CHEBI:15378"/>
        <dbReference type="ChEBI" id="CHEBI:30013"/>
        <dbReference type="ChEBI" id="CHEBI:30616"/>
        <dbReference type="ChEBI" id="CHEBI:61977"/>
        <dbReference type="ChEBI" id="CHEBI:456216"/>
        <dbReference type="EC" id="2.7.11.1"/>
    </reaction>
</comment>
<evidence type="ECO:0000313" key="16">
    <source>
        <dbReference type="EMBL" id="CAD7254044.1"/>
    </source>
</evidence>
<dbReference type="InterPro" id="IPR017441">
    <property type="entry name" value="Protein_kinase_ATP_BS"/>
</dbReference>
<feature type="compositionally biased region" description="Low complexity" evidence="14">
    <location>
        <begin position="315"/>
        <end position="329"/>
    </location>
</feature>
<dbReference type="FunFam" id="3.30.200.20:FF:000547">
    <property type="entry name" value="Serine/threonine-protein kinase prk-2"/>
    <property type="match status" value="1"/>
</dbReference>
<evidence type="ECO:0000256" key="14">
    <source>
        <dbReference type="SAM" id="MobiDB-lite"/>
    </source>
</evidence>
<dbReference type="GO" id="GO:0005737">
    <property type="term" value="C:cytoplasm"/>
    <property type="evidence" value="ECO:0007669"/>
    <property type="project" value="TreeGrafter"/>
</dbReference>
<evidence type="ECO:0000256" key="9">
    <source>
        <dbReference type="ARBA" id="ARBA00023200"/>
    </source>
</evidence>
<feature type="domain" description="Protein kinase" evidence="15">
    <location>
        <begin position="16"/>
        <end position="266"/>
    </location>
</feature>
<feature type="region of interest" description="Disordered" evidence="14">
    <location>
        <begin position="309"/>
        <end position="329"/>
    </location>
</feature>
<evidence type="ECO:0000259" key="15">
    <source>
        <dbReference type="PROSITE" id="PS50011"/>
    </source>
</evidence>
<dbReference type="InterPro" id="IPR008271">
    <property type="entry name" value="Ser/Thr_kinase_AS"/>
</dbReference>
<evidence type="ECO:0000256" key="8">
    <source>
        <dbReference type="ARBA" id="ARBA00022840"/>
    </source>
</evidence>
<dbReference type="SUPFAM" id="SSF56112">
    <property type="entry name" value="Protein kinase-like (PK-like)"/>
    <property type="match status" value="1"/>
</dbReference>
<evidence type="ECO:0000256" key="1">
    <source>
        <dbReference type="ARBA" id="ARBA00004192"/>
    </source>
</evidence>
<evidence type="ECO:0000256" key="2">
    <source>
        <dbReference type="ARBA" id="ARBA00012513"/>
    </source>
</evidence>
<comment type="subcellular location">
    <subcellularLocation>
        <location evidence="1">Host cytoplasm</location>
    </subcellularLocation>
</comment>
<reference evidence="16" key="1">
    <citation type="submission" date="2020-11" db="EMBL/GenBank/DDBJ databases">
        <authorList>
            <person name="Tran Van P."/>
        </authorList>
    </citation>
    <scope>NUCLEOTIDE SEQUENCE</scope>
</reference>
<organism evidence="16">
    <name type="scientific">Darwinula stevensoni</name>
    <dbReference type="NCBI Taxonomy" id="69355"/>
    <lineage>
        <taxon>Eukaryota</taxon>
        <taxon>Metazoa</taxon>
        <taxon>Ecdysozoa</taxon>
        <taxon>Arthropoda</taxon>
        <taxon>Crustacea</taxon>
        <taxon>Oligostraca</taxon>
        <taxon>Ostracoda</taxon>
        <taxon>Podocopa</taxon>
        <taxon>Podocopida</taxon>
        <taxon>Darwinulocopina</taxon>
        <taxon>Darwinuloidea</taxon>
        <taxon>Darwinulidae</taxon>
        <taxon>Darwinula</taxon>
    </lineage>
</organism>
<dbReference type="CDD" id="cd14005">
    <property type="entry name" value="STKc_PIM"/>
    <property type="match status" value="1"/>
</dbReference>
<dbReference type="Gene3D" id="1.10.510.10">
    <property type="entry name" value="Transferase(Phosphotransferase) domain 1"/>
    <property type="match status" value="1"/>
</dbReference>
<keyword evidence="17" id="KW-1185">Reference proteome</keyword>
<dbReference type="EMBL" id="LR907106">
    <property type="protein sequence ID" value="CAD7254044.1"/>
    <property type="molecule type" value="Genomic_DNA"/>
</dbReference>
<dbReference type="EC" id="2.7.11.1" evidence="2"/>
<dbReference type="PROSITE" id="PS00107">
    <property type="entry name" value="PROTEIN_KINASE_ATP"/>
    <property type="match status" value="1"/>
</dbReference>
<keyword evidence="7" id="KW-0418">Kinase</keyword>
<comment type="catalytic activity">
    <reaction evidence="11">
        <text>L-seryl-[protein] + ATP = O-phospho-L-seryl-[protein] + ADP + H(+)</text>
        <dbReference type="Rhea" id="RHEA:17989"/>
        <dbReference type="Rhea" id="RHEA-COMP:9863"/>
        <dbReference type="Rhea" id="RHEA-COMP:11604"/>
        <dbReference type="ChEBI" id="CHEBI:15378"/>
        <dbReference type="ChEBI" id="CHEBI:29999"/>
        <dbReference type="ChEBI" id="CHEBI:30616"/>
        <dbReference type="ChEBI" id="CHEBI:83421"/>
        <dbReference type="ChEBI" id="CHEBI:456216"/>
        <dbReference type="EC" id="2.7.11.1"/>
    </reaction>
</comment>
<dbReference type="EMBL" id="CAJPEV010007589">
    <property type="protein sequence ID" value="CAG0904838.1"/>
    <property type="molecule type" value="Genomic_DNA"/>
</dbReference>
<evidence type="ECO:0000313" key="17">
    <source>
        <dbReference type="Proteomes" id="UP000677054"/>
    </source>
</evidence>
<dbReference type="GO" id="GO:0004674">
    <property type="term" value="F:protein serine/threonine kinase activity"/>
    <property type="evidence" value="ECO:0007669"/>
    <property type="project" value="UniProtKB-KW"/>
</dbReference>
<name>A0A7R9AGT6_9CRUS</name>
<comment type="similarity">
    <text evidence="13">Belongs to the protein kinase superfamily.</text>
</comment>
<dbReference type="GO" id="GO:0030430">
    <property type="term" value="C:host cell cytoplasm"/>
    <property type="evidence" value="ECO:0007669"/>
    <property type="project" value="UniProtKB-SubCell"/>
</dbReference>
<evidence type="ECO:0000256" key="11">
    <source>
        <dbReference type="ARBA" id="ARBA00048679"/>
    </source>
</evidence>
<gene>
    <name evidence="16" type="ORF">DSTB1V02_LOCUS13790</name>
</gene>
<dbReference type="PANTHER" id="PTHR22984">
    <property type="entry name" value="SERINE/THREONINE-PROTEIN KINASE PIM"/>
    <property type="match status" value="1"/>
</dbReference>
<evidence type="ECO:0000256" key="12">
    <source>
        <dbReference type="PROSITE-ProRule" id="PRU10141"/>
    </source>
</evidence>
<dbReference type="OrthoDB" id="193931at2759"/>
<dbReference type="GO" id="GO:0005524">
    <property type="term" value="F:ATP binding"/>
    <property type="evidence" value="ECO:0007669"/>
    <property type="project" value="UniProtKB-UniRule"/>
</dbReference>
<keyword evidence="4 13" id="KW-0723">Serine/threonine-protein kinase</keyword>
<evidence type="ECO:0000256" key="7">
    <source>
        <dbReference type="ARBA" id="ARBA00022777"/>
    </source>
</evidence>
<dbReference type="InterPro" id="IPR011009">
    <property type="entry name" value="Kinase-like_dom_sf"/>
</dbReference>
<keyword evidence="5" id="KW-0808">Transferase</keyword>
<evidence type="ECO:0000256" key="10">
    <source>
        <dbReference type="ARBA" id="ARBA00047899"/>
    </source>
</evidence>
<evidence type="ECO:0000256" key="4">
    <source>
        <dbReference type="ARBA" id="ARBA00022527"/>
    </source>
</evidence>
<evidence type="ECO:0000256" key="13">
    <source>
        <dbReference type="RuleBase" id="RU000304"/>
    </source>
</evidence>
<evidence type="ECO:0000256" key="6">
    <source>
        <dbReference type="ARBA" id="ARBA00022741"/>
    </source>
</evidence>
<dbReference type="PROSITE" id="PS50011">
    <property type="entry name" value="PROTEIN_KINASE_DOM"/>
    <property type="match status" value="1"/>
</dbReference>
<dbReference type="SMART" id="SM00220">
    <property type="entry name" value="S_TKc"/>
    <property type="match status" value="1"/>
</dbReference>
<feature type="binding site" evidence="12">
    <location>
        <position position="45"/>
    </location>
    <ligand>
        <name>ATP</name>
        <dbReference type="ChEBI" id="CHEBI:30616"/>
    </ligand>
</feature>
<keyword evidence="9" id="KW-1035">Host cytoplasm</keyword>
<dbReference type="InterPro" id="IPR051138">
    <property type="entry name" value="PIM_Ser/Thr_kinase"/>
</dbReference>
<protein>
    <recommendedName>
        <fullName evidence="3">Serine/threonine-protein kinase 1</fullName>
        <ecNumber evidence="2">2.7.11.1</ecNumber>
    </recommendedName>
</protein>
<dbReference type="AlphaFoldDB" id="A0A7R9AGT6"/>
<proteinExistence type="inferred from homology"/>